<evidence type="ECO:0000313" key="8">
    <source>
        <dbReference type="Proteomes" id="UP000005753"/>
    </source>
</evidence>
<dbReference type="InterPro" id="IPR036291">
    <property type="entry name" value="NAD(P)-bd_dom_sf"/>
</dbReference>
<reference evidence="7 8" key="1">
    <citation type="submission" date="2010-08" db="EMBL/GenBank/DDBJ databases">
        <authorList>
            <consortium name="US DOE Joint Genome Institute (JGI-PGF)"/>
            <person name="Lucas S."/>
            <person name="Copeland A."/>
            <person name="Lapidus A."/>
            <person name="Cheng J.-F."/>
            <person name="Bruce D."/>
            <person name="Goodwin L."/>
            <person name="Pitluck S."/>
            <person name="Land M.L."/>
            <person name="Hauser L."/>
            <person name="Chang Y.-J."/>
            <person name="Anderson I.J."/>
            <person name="Johnson E."/>
            <person name="Mulhopadhyay B."/>
            <person name="Kyrpides N."/>
            <person name="Woyke T.J."/>
        </authorList>
    </citation>
    <scope>NUCLEOTIDE SEQUENCE [LARGE SCALE GENOMIC DNA]</scope>
    <source>
        <strain evidence="7 8">6</strain>
    </source>
</reference>
<dbReference type="UniPathway" id="UPA00262">
    <property type="reaction ID" value="UER00222"/>
</dbReference>
<dbReference type="InterPro" id="IPR028161">
    <property type="entry name" value="Met8-like"/>
</dbReference>
<dbReference type="Proteomes" id="UP000005753">
    <property type="component" value="Chromosome"/>
</dbReference>
<reference evidence="7 8" key="2">
    <citation type="submission" date="2012-02" db="EMBL/GenBank/DDBJ databases">
        <title>Improved High-Quality Draft sequence of Eubacterium cellulosolvens 6.</title>
        <authorList>
            <consortium name="US DOE Joint Genome Institute"/>
            <person name="Lucas S."/>
            <person name="Han J."/>
            <person name="Lapidus A."/>
            <person name="Cheng J.-F."/>
            <person name="Goodwin L."/>
            <person name="Pitluck S."/>
            <person name="Peters L."/>
            <person name="Mikhailova N."/>
            <person name="Gu W."/>
            <person name="Detter J.C."/>
            <person name="Han C."/>
            <person name="Tapia R."/>
            <person name="Land M."/>
            <person name="Hauser L."/>
            <person name="Kyrpides N."/>
            <person name="Ivanova N."/>
            <person name="Pagani I."/>
            <person name="Johnson E."/>
            <person name="Mukhopadhyay B."/>
            <person name="Anderson I."/>
            <person name="Woyke T."/>
        </authorList>
    </citation>
    <scope>NUCLEOTIDE SEQUENCE [LARGE SCALE GENOMIC DNA]</scope>
    <source>
        <strain evidence="7 8">6</strain>
    </source>
</reference>
<evidence type="ECO:0000256" key="4">
    <source>
        <dbReference type="ARBA" id="ARBA00023027"/>
    </source>
</evidence>
<dbReference type="EC" id="1.3.1.76" evidence="2"/>
<dbReference type="PANTHER" id="PTHR35330">
    <property type="entry name" value="SIROHEME BIOSYNTHESIS PROTEIN MET8"/>
    <property type="match status" value="1"/>
</dbReference>
<organism evidence="7 8">
    <name type="scientific">Eubacterium cellulosolvens (strain ATCC 43171 / JCM 9499 / 6)</name>
    <name type="common">Cillobacterium cellulosolvens</name>
    <dbReference type="NCBI Taxonomy" id="633697"/>
    <lineage>
        <taxon>Bacteria</taxon>
        <taxon>Bacillati</taxon>
        <taxon>Bacillota</taxon>
        <taxon>Clostridia</taxon>
        <taxon>Eubacteriales</taxon>
        <taxon>Eubacteriaceae</taxon>
        <taxon>Eubacterium</taxon>
    </lineage>
</organism>
<evidence type="ECO:0000256" key="6">
    <source>
        <dbReference type="ARBA" id="ARBA00047561"/>
    </source>
</evidence>
<dbReference type="SUPFAM" id="SSF51735">
    <property type="entry name" value="NAD(P)-binding Rossmann-fold domains"/>
    <property type="match status" value="1"/>
</dbReference>
<gene>
    <name evidence="7" type="ORF">EubceDRAFT1_0236</name>
</gene>
<dbReference type="STRING" id="633697.EubceDRAFT1_0236"/>
<name>I5AQM3_EUBC6</name>
<dbReference type="Gene3D" id="3.40.50.720">
    <property type="entry name" value="NAD(P)-binding Rossmann-like Domain"/>
    <property type="match status" value="1"/>
</dbReference>
<dbReference type="AlphaFoldDB" id="I5AQM3"/>
<evidence type="ECO:0000256" key="2">
    <source>
        <dbReference type="ARBA" id="ARBA00012400"/>
    </source>
</evidence>
<dbReference type="Pfam" id="PF13241">
    <property type="entry name" value="NAD_binding_7"/>
    <property type="match status" value="1"/>
</dbReference>
<dbReference type="GO" id="GO:0043115">
    <property type="term" value="F:precorrin-2 dehydrogenase activity"/>
    <property type="evidence" value="ECO:0007669"/>
    <property type="project" value="UniProtKB-EC"/>
</dbReference>
<dbReference type="PANTHER" id="PTHR35330:SF1">
    <property type="entry name" value="SIROHEME BIOSYNTHESIS PROTEIN MET8"/>
    <property type="match status" value="1"/>
</dbReference>
<keyword evidence="4" id="KW-0520">NAD</keyword>
<sequence length="155" mass="16972">MTQKPAFPVFLDLSEKKVVVIGGGDLAQKRVSSLLDFAGAIQVISPSVTKELEELAEKGRIGWLRQEYERDRILDADLVLACTDDPSVNNDAYVACKCLGILVNNCSDAKKCDFHFPEVLHRDRLVVGIFDGEQDRTENGALSEKIKGALEAGGH</sequence>
<comment type="catalytic activity">
    <reaction evidence="6">
        <text>precorrin-2 + NAD(+) = sirohydrochlorin + NADH + 2 H(+)</text>
        <dbReference type="Rhea" id="RHEA:15613"/>
        <dbReference type="ChEBI" id="CHEBI:15378"/>
        <dbReference type="ChEBI" id="CHEBI:57540"/>
        <dbReference type="ChEBI" id="CHEBI:57945"/>
        <dbReference type="ChEBI" id="CHEBI:58351"/>
        <dbReference type="ChEBI" id="CHEBI:58827"/>
        <dbReference type="EC" id="1.3.1.76"/>
    </reaction>
</comment>
<dbReference type="NCBIfam" id="TIGR01470">
    <property type="entry name" value="cysG_Nterm"/>
    <property type="match status" value="1"/>
</dbReference>
<proteinExistence type="predicted"/>
<protein>
    <recommendedName>
        <fullName evidence="2">precorrin-2 dehydrogenase</fullName>
        <ecNumber evidence="2">1.3.1.76</ecNumber>
    </recommendedName>
</protein>
<dbReference type="eggNOG" id="COG1648">
    <property type="taxonomic scope" value="Bacteria"/>
</dbReference>
<evidence type="ECO:0000313" key="7">
    <source>
        <dbReference type="EMBL" id="EIM56096.1"/>
    </source>
</evidence>
<evidence type="ECO:0000256" key="3">
    <source>
        <dbReference type="ARBA" id="ARBA00023002"/>
    </source>
</evidence>
<dbReference type="EMBL" id="CM001487">
    <property type="protein sequence ID" value="EIM56096.1"/>
    <property type="molecule type" value="Genomic_DNA"/>
</dbReference>
<accession>I5AQM3</accession>
<dbReference type="GO" id="GO:0019354">
    <property type="term" value="P:siroheme biosynthetic process"/>
    <property type="evidence" value="ECO:0007669"/>
    <property type="project" value="UniProtKB-UniPathway"/>
</dbReference>
<dbReference type="GO" id="GO:0004325">
    <property type="term" value="F:ferrochelatase activity"/>
    <property type="evidence" value="ECO:0007669"/>
    <property type="project" value="InterPro"/>
</dbReference>
<keyword evidence="3" id="KW-0560">Oxidoreductase</keyword>
<evidence type="ECO:0000256" key="1">
    <source>
        <dbReference type="ARBA" id="ARBA00005010"/>
    </source>
</evidence>
<dbReference type="HOGENOM" id="CLU_011276_8_3_9"/>
<keyword evidence="8" id="KW-1185">Reference proteome</keyword>
<dbReference type="InterPro" id="IPR006367">
    <property type="entry name" value="Sirohaem_synthase_N"/>
</dbReference>
<comment type="pathway">
    <text evidence="1">Porphyrin-containing compound metabolism; siroheme biosynthesis; sirohydrochlorin from precorrin-2: step 1/1.</text>
</comment>
<evidence type="ECO:0000256" key="5">
    <source>
        <dbReference type="ARBA" id="ARBA00023244"/>
    </source>
</evidence>
<keyword evidence="5" id="KW-0627">Porphyrin biosynthesis</keyword>